<feature type="compositionally biased region" description="Low complexity" evidence="2">
    <location>
        <begin position="1"/>
        <end position="20"/>
    </location>
</feature>
<evidence type="ECO:0000313" key="3">
    <source>
        <dbReference type="EMBL" id="PNW73206.1"/>
    </source>
</evidence>
<feature type="region of interest" description="Disordered" evidence="2">
    <location>
        <begin position="886"/>
        <end position="918"/>
    </location>
</feature>
<accession>A0A2K3CY46</accession>
<feature type="compositionally biased region" description="Pro residues" evidence="2">
    <location>
        <begin position="184"/>
        <end position="194"/>
    </location>
</feature>
<feature type="region of interest" description="Disordered" evidence="2">
    <location>
        <begin position="402"/>
        <end position="432"/>
    </location>
</feature>
<protein>
    <submittedName>
        <fullName evidence="3">Uncharacterized protein</fullName>
    </submittedName>
</protein>
<dbReference type="Gramene" id="PNW73206">
    <property type="protein sequence ID" value="PNW73206"/>
    <property type="gene ID" value="CHLRE_14g623100v5"/>
</dbReference>
<dbReference type="GeneID" id="66056260"/>
<sequence>MEQVSGAVGVEPVVSPSASSLAPTGQVQADPQLQLLNDDADSVVTSGLRKATPEDWFADSGTARVHPRKRRSGKQSAPDGDVEMIEDSGGGHGAVPEPEPDDGRPQPPHSRPSSSPPRPRPRRQSPTPDMASSAELHGIGIAQGNECEGDVKMQDPVLPAPAAAAPPPSIETAAVLAPAADITPTPPPPPPPEPITLKEGLDTAKLLQQVKAQERAAAARIAALLQSSAAAATHTSTADAITSNPGKGGGAPPGGRAAAKARSQQAAVALMRAAAAQRSAAAAAAAANPNAKDKTTAPTTLQVDHHLVACQVFGLMGKFAARAAAQKLERGGGGSGNGGAYVAKGVVTGGDDNSDRQVTEQQAAVVNLAAGLPVPSQLPHVADATAEVPAVPAAVVVISDTARPPPQISPQASTASPEAVGPDSNIAAADGGAVPGGGALTLRGGGGGGSVAAAKPATLPPPPVALCSPQTGMTAPAASVATPAPHLLQPGPAPAPPYVLPPARCPGPACAASNPWPPTIAATPASCPSTTAYARGGAPHAFAPPPWMPEGGCSGFFTTQMQLPTVTTAVATTASGAPVPAGANAAMVNARCYSLGVLPVTGTTTGTTLDASLGAPPGPGDAAAALDARTDSRLGPGCDGGSTNNVADTHTHNGTSAIKTAVAITAGTAGAEVVLEDCSIAAAFAAFAATCAAGAALSSVATDPHYNNGGGGDDDAPMPDCQQPLPDPAAMRFASEDFYPSKPSADSGPSPHAYVDVAMAESGAGADTHTRTDPEADADAFVRNAWSDCDDDALSGGIFASGGTAGVTGSGGTGNGSGVEPGYLAQVPGHMLPPADVERLPRCDLGASGAALPAAPAGAGVADAPAAAQAAAGEDSALCRVTVLLKAPPREPQRKRPPQRDPHQQPHPKRCNAGCPSAAPEQWHVHEHLHEFMQGRWDGMPVEAGAMGIVVKGNETHNRDVTTDGHGYMCMAKEVAEGPDHVAVWEAPLDELDCAWLSSLFNENDAAVE</sequence>
<dbReference type="KEGG" id="cre:CHLRE_14g623100v5"/>
<evidence type="ECO:0000313" key="4">
    <source>
        <dbReference type="Proteomes" id="UP000006906"/>
    </source>
</evidence>
<dbReference type="InParanoid" id="A0A2K3CY46"/>
<evidence type="ECO:0000256" key="1">
    <source>
        <dbReference type="ARBA" id="ARBA00022581"/>
    </source>
</evidence>
<reference evidence="3 4" key="1">
    <citation type="journal article" date="2007" name="Science">
        <title>The Chlamydomonas genome reveals the evolution of key animal and plant functions.</title>
        <authorList>
            <person name="Merchant S.S."/>
            <person name="Prochnik S.E."/>
            <person name="Vallon O."/>
            <person name="Harris E.H."/>
            <person name="Karpowicz S.J."/>
            <person name="Witman G.B."/>
            <person name="Terry A."/>
            <person name="Salamov A."/>
            <person name="Fritz-Laylin L.K."/>
            <person name="Marechal-Drouard L."/>
            <person name="Marshall W.F."/>
            <person name="Qu L.H."/>
            <person name="Nelson D.R."/>
            <person name="Sanderfoot A.A."/>
            <person name="Spalding M.H."/>
            <person name="Kapitonov V.V."/>
            <person name="Ren Q."/>
            <person name="Ferris P."/>
            <person name="Lindquist E."/>
            <person name="Shapiro H."/>
            <person name="Lucas S.M."/>
            <person name="Grimwood J."/>
            <person name="Schmutz J."/>
            <person name="Cardol P."/>
            <person name="Cerutti H."/>
            <person name="Chanfreau G."/>
            <person name="Chen C.L."/>
            <person name="Cognat V."/>
            <person name="Croft M.T."/>
            <person name="Dent R."/>
            <person name="Dutcher S."/>
            <person name="Fernandez E."/>
            <person name="Fukuzawa H."/>
            <person name="Gonzalez-Ballester D."/>
            <person name="Gonzalez-Halphen D."/>
            <person name="Hallmann A."/>
            <person name="Hanikenne M."/>
            <person name="Hippler M."/>
            <person name="Inwood W."/>
            <person name="Jabbari K."/>
            <person name="Kalanon M."/>
            <person name="Kuras R."/>
            <person name="Lefebvre P.A."/>
            <person name="Lemaire S.D."/>
            <person name="Lobanov A.V."/>
            <person name="Lohr M."/>
            <person name="Manuell A."/>
            <person name="Meier I."/>
            <person name="Mets L."/>
            <person name="Mittag M."/>
            <person name="Mittelmeier T."/>
            <person name="Moroney J.V."/>
            <person name="Moseley J."/>
            <person name="Napoli C."/>
            <person name="Nedelcu A.M."/>
            <person name="Niyogi K."/>
            <person name="Novoselov S.V."/>
            <person name="Paulsen I.T."/>
            <person name="Pazour G."/>
            <person name="Purton S."/>
            <person name="Ral J.P."/>
            <person name="Riano-Pachon D.M."/>
            <person name="Riekhof W."/>
            <person name="Rymarquis L."/>
            <person name="Schroda M."/>
            <person name="Stern D."/>
            <person name="Umen J."/>
            <person name="Willows R."/>
            <person name="Wilson N."/>
            <person name="Zimmer S.L."/>
            <person name="Allmer J."/>
            <person name="Balk J."/>
            <person name="Bisova K."/>
            <person name="Chen C.J."/>
            <person name="Elias M."/>
            <person name="Gendler K."/>
            <person name="Hauser C."/>
            <person name="Lamb M.R."/>
            <person name="Ledford H."/>
            <person name="Long J.C."/>
            <person name="Minagawa J."/>
            <person name="Page M.D."/>
            <person name="Pan J."/>
            <person name="Pootakham W."/>
            <person name="Roje S."/>
            <person name="Rose A."/>
            <person name="Stahlberg E."/>
            <person name="Terauchi A.M."/>
            <person name="Yang P."/>
            <person name="Ball S."/>
            <person name="Bowler C."/>
            <person name="Dieckmann C.L."/>
            <person name="Gladyshev V.N."/>
            <person name="Green P."/>
            <person name="Jorgensen R."/>
            <person name="Mayfield S."/>
            <person name="Mueller-Roeber B."/>
            <person name="Rajamani S."/>
            <person name="Sayre R.T."/>
            <person name="Brokstein P."/>
            <person name="Dubchak I."/>
            <person name="Goodstein D."/>
            <person name="Hornick L."/>
            <person name="Huang Y.W."/>
            <person name="Jhaveri J."/>
            <person name="Luo Y."/>
            <person name="Martinez D."/>
            <person name="Ngau W.C."/>
            <person name="Otillar B."/>
            <person name="Poliakov A."/>
            <person name="Porter A."/>
            <person name="Szajkowski L."/>
            <person name="Werner G."/>
            <person name="Zhou K."/>
            <person name="Grigoriev I.V."/>
            <person name="Rokhsar D.S."/>
            <person name="Grossman A.R."/>
        </authorList>
    </citation>
    <scope>NUCLEOTIDE SEQUENCE [LARGE SCALE GENOMIC DNA]</scope>
    <source>
        <strain evidence="4">CC-503</strain>
    </source>
</reference>
<feature type="region of interest" description="Disordered" evidence="2">
    <location>
        <begin position="235"/>
        <end position="263"/>
    </location>
</feature>
<feature type="region of interest" description="Disordered" evidence="2">
    <location>
        <begin position="1"/>
        <end position="194"/>
    </location>
</feature>
<feature type="compositionally biased region" description="Polar residues" evidence="2">
    <location>
        <begin position="21"/>
        <end position="35"/>
    </location>
</feature>
<proteinExistence type="predicted"/>
<keyword evidence="1" id="KW-0945">Host-virus interaction</keyword>
<dbReference type="Proteomes" id="UP000006906">
    <property type="component" value="Chromosome 14"/>
</dbReference>
<name>A0A2K3CY46_CHLRE</name>
<organism evidence="3 4">
    <name type="scientific">Chlamydomonas reinhardtii</name>
    <name type="common">Chlamydomonas smithii</name>
    <dbReference type="NCBI Taxonomy" id="3055"/>
    <lineage>
        <taxon>Eukaryota</taxon>
        <taxon>Viridiplantae</taxon>
        <taxon>Chlorophyta</taxon>
        <taxon>core chlorophytes</taxon>
        <taxon>Chlorophyceae</taxon>
        <taxon>CS clade</taxon>
        <taxon>Chlamydomonadales</taxon>
        <taxon>Chlamydomonadaceae</taxon>
        <taxon>Chlamydomonas</taxon>
    </lineage>
</organism>
<feature type="compositionally biased region" description="Low complexity" evidence="2">
    <location>
        <begin position="235"/>
        <end position="245"/>
    </location>
</feature>
<dbReference type="AlphaFoldDB" id="A0A2K3CY46"/>
<keyword evidence="4" id="KW-1185">Reference proteome</keyword>
<dbReference type="PANTHER" id="PTHR13037">
    <property type="entry name" value="FORMIN"/>
    <property type="match status" value="1"/>
</dbReference>
<feature type="compositionally biased region" description="Low complexity" evidence="2">
    <location>
        <begin position="254"/>
        <end position="263"/>
    </location>
</feature>
<feature type="compositionally biased region" description="Pro residues" evidence="2">
    <location>
        <begin position="105"/>
        <end position="118"/>
    </location>
</feature>
<evidence type="ECO:0000256" key="2">
    <source>
        <dbReference type="SAM" id="MobiDB-lite"/>
    </source>
</evidence>
<dbReference type="EMBL" id="CM008975">
    <property type="protein sequence ID" value="PNW73206.1"/>
    <property type="molecule type" value="Genomic_DNA"/>
</dbReference>
<gene>
    <name evidence="3" type="ORF">CHLRE_14g623100v5</name>
</gene>
<feature type="compositionally biased region" description="Basic and acidic residues" evidence="2">
    <location>
        <begin position="888"/>
        <end position="904"/>
    </location>
</feature>
<dbReference type="RefSeq" id="XP_042916896.1">
    <property type="nucleotide sequence ID" value="XM_043070223.1"/>
</dbReference>
<dbReference type="PANTHER" id="PTHR13037:SF24">
    <property type="entry name" value="POLYCOMB PROTEIN PCL-RELATED"/>
    <property type="match status" value="1"/>
</dbReference>